<accession>A0ABT3A4M3</accession>
<dbReference type="Pfam" id="PF07995">
    <property type="entry name" value="GSDH"/>
    <property type="match status" value="1"/>
</dbReference>
<evidence type="ECO:0000259" key="2">
    <source>
        <dbReference type="Pfam" id="PF07995"/>
    </source>
</evidence>
<keyword evidence="1" id="KW-0732">Signal</keyword>
<dbReference type="Proteomes" id="UP001652504">
    <property type="component" value="Unassembled WGS sequence"/>
</dbReference>
<dbReference type="PANTHER" id="PTHR19328:SF75">
    <property type="entry name" value="ALDOSE SUGAR DEHYDROGENASE YLII"/>
    <property type="match status" value="1"/>
</dbReference>
<dbReference type="InterPro" id="IPR011042">
    <property type="entry name" value="6-blade_b-propeller_TolB-like"/>
</dbReference>
<dbReference type="Gene3D" id="2.120.10.30">
    <property type="entry name" value="TolB, C-terminal domain"/>
    <property type="match status" value="1"/>
</dbReference>
<proteinExistence type="predicted"/>
<reference evidence="3 4" key="1">
    <citation type="submission" date="2022-10" db="EMBL/GenBank/DDBJ databases">
        <title>Aestuariibacter sp. AA17 isolated from Montipora capitata coral fragment.</title>
        <authorList>
            <person name="Emsley S.A."/>
            <person name="Pfannmuller K.M."/>
            <person name="Loughran R.M."/>
            <person name="Shlafstein M."/>
            <person name="Papke E."/>
            <person name="Saw J.H."/>
            <person name="Ushijima B."/>
            <person name="Videau P."/>
        </authorList>
    </citation>
    <scope>NUCLEOTIDE SEQUENCE [LARGE SCALE GENOMIC DNA]</scope>
    <source>
        <strain evidence="3 4">AA17</strain>
    </source>
</reference>
<comment type="caution">
    <text evidence="3">The sequence shown here is derived from an EMBL/GenBank/DDBJ whole genome shotgun (WGS) entry which is preliminary data.</text>
</comment>
<dbReference type="InterPro" id="IPR011041">
    <property type="entry name" value="Quinoprot_gluc/sorb_DH_b-prop"/>
</dbReference>
<dbReference type="RefSeq" id="WP_263710827.1">
    <property type="nucleotide sequence ID" value="NZ_JAOWKX010000001.1"/>
</dbReference>
<dbReference type="PANTHER" id="PTHR19328">
    <property type="entry name" value="HEDGEHOG-INTERACTING PROTEIN"/>
    <property type="match status" value="1"/>
</dbReference>
<feature type="domain" description="Glucose/Sorbosone dehydrogenase" evidence="2">
    <location>
        <begin position="39"/>
        <end position="366"/>
    </location>
</feature>
<sequence length="370" mass="40767">MRAQFVCSLLFLHMCVSSLVSAGQLMKDDYVIEEVADGLNHPWSLAFLPNGEMLIAERNGGLVKISDGSASQIDGLPNDVFVAGQGGLQDIVLHPEFSQNNLVYLSYAAGNANANQLKVIRAQLQQNTLLNIDTVFAAKPMKDTPVHYGARMAFMADGTLLVTTGDGFDYREDAQRLSSQLGKIIRIHDDGSLPKDNPFLQHKEENARYIYSLGHRNPQGMVLEPRSGKVFAHEHGPAGGDEINIIESAKNYGWPVITFGKDYSGAMITPFTEYDGMEQPLHDWTPSIAPSGMAYYDNKMFPSLNGGLLIGSLKFRDVRWVKVAGGEVESEVVLFDEIDERIRDVRVAGDGSIYLLTDSANGRLLRIRSK</sequence>
<organism evidence="3 4">
    <name type="scientific">Fluctibacter corallii</name>
    <dbReference type="NCBI Taxonomy" id="2984329"/>
    <lineage>
        <taxon>Bacteria</taxon>
        <taxon>Pseudomonadati</taxon>
        <taxon>Pseudomonadota</taxon>
        <taxon>Gammaproteobacteria</taxon>
        <taxon>Alteromonadales</taxon>
        <taxon>Alteromonadaceae</taxon>
        <taxon>Fluctibacter</taxon>
    </lineage>
</organism>
<dbReference type="InterPro" id="IPR012938">
    <property type="entry name" value="Glc/Sorbosone_DH"/>
</dbReference>
<dbReference type="SUPFAM" id="SSF50952">
    <property type="entry name" value="Soluble quinoprotein glucose dehydrogenase"/>
    <property type="match status" value="1"/>
</dbReference>
<protein>
    <submittedName>
        <fullName evidence="3">PQQ-dependent sugar dehydrogenase</fullName>
    </submittedName>
</protein>
<gene>
    <name evidence="3" type="ORF">OE749_02815</name>
</gene>
<feature type="chain" id="PRO_5046192182" evidence="1">
    <location>
        <begin position="23"/>
        <end position="370"/>
    </location>
</feature>
<keyword evidence="4" id="KW-1185">Reference proteome</keyword>
<evidence type="ECO:0000256" key="1">
    <source>
        <dbReference type="SAM" id="SignalP"/>
    </source>
</evidence>
<feature type="signal peptide" evidence="1">
    <location>
        <begin position="1"/>
        <end position="22"/>
    </location>
</feature>
<evidence type="ECO:0000313" key="3">
    <source>
        <dbReference type="EMBL" id="MCV2883631.1"/>
    </source>
</evidence>
<name>A0ABT3A4M3_9ALTE</name>
<evidence type="ECO:0000313" key="4">
    <source>
        <dbReference type="Proteomes" id="UP001652504"/>
    </source>
</evidence>
<dbReference type="EMBL" id="JAOWKX010000001">
    <property type="protein sequence ID" value="MCV2883631.1"/>
    <property type="molecule type" value="Genomic_DNA"/>
</dbReference>